<dbReference type="PROSITE" id="PS50294">
    <property type="entry name" value="WD_REPEATS_REGION"/>
    <property type="match status" value="1"/>
</dbReference>
<dbReference type="PANTHER" id="PTHR22847:SF637">
    <property type="entry name" value="WD REPEAT DOMAIN 5B"/>
    <property type="match status" value="1"/>
</dbReference>
<dbReference type="SUPFAM" id="SSF50978">
    <property type="entry name" value="WD40 repeat-like"/>
    <property type="match status" value="1"/>
</dbReference>
<evidence type="ECO:0000256" key="3">
    <source>
        <dbReference type="PROSITE-ProRule" id="PRU00221"/>
    </source>
</evidence>
<dbReference type="PROSITE" id="PS00678">
    <property type="entry name" value="WD_REPEATS_1"/>
    <property type="match status" value="1"/>
</dbReference>
<dbReference type="InterPro" id="IPR019775">
    <property type="entry name" value="WD40_repeat_CS"/>
</dbReference>
<dbReference type="SMART" id="SM00320">
    <property type="entry name" value="WD40"/>
    <property type="match status" value="6"/>
</dbReference>
<evidence type="ECO:0008006" key="7">
    <source>
        <dbReference type="Google" id="ProtNLM"/>
    </source>
</evidence>
<dbReference type="Pfam" id="PF00400">
    <property type="entry name" value="WD40"/>
    <property type="match status" value="2"/>
</dbReference>
<dbReference type="EMBL" id="PUHQ01000164">
    <property type="protein sequence ID" value="KAG0654031.1"/>
    <property type="molecule type" value="Genomic_DNA"/>
</dbReference>
<evidence type="ECO:0000313" key="6">
    <source>
        <dbReference type="Proteomes" id="UP000777482"/>
    </source>
</evidence>
<keyword evidence="1 3" id="KW-0853">WD repeat</keyword>
<gene>
    <name evidence="5" type="ORF">C6P46_002005</name>
</gene>
<feature type="coiled-coil region" evidence="4">
    <location>
        <begin position="401"/>
        <end position="431"/>
    </location>
</feature>
<evidence type="ECO:0000313" key="5">
    <source>
        <dbReference type="EMBL" id="KAG0654031.1"/>
    </source>
</evidence>
<accession>A0A9P7B1U1</accession>
<organism evidence="5 6">
    <name type="scientific">Rhodotorula mucilaginosa</name>
    <name type="common">Yeast</name>
    <name type="synonym">Rhodotorula rubra</name>
    <dbReference type="NCBI Taxonomy" id="5537"/>
    <lineage>
        <taxon>Eukaryota</taxon>
        <taxon>Fungi</taxon>
        <taxon>Dikarya</taxon>
        <taxon>Basidiomycota</taxon>
        <taxon>Pucciniomycotina</taxon>
        <taxon>Microbotryomycetes</taxon>
        <taxon>Sporidiobolales</taxon>
        <taxon>Sporidiobolaceae</taxon>
        <taxon>Rhodotorula</taxon>
    </lineage>
</organism>
<reference evidence="5 6" key="1">
    <citation type="submission" date="2020-11" db="EMBL/GenBank/DDBJ databases">
        <title>Kefir isolates.</title>
        <authorList>
            <person name="Marcisauskas S."/>
            <person name="Kim Y."/>
            <person name="Blasche S."/>
        </authorList>
    </citation>
    <scope>NUCLEOTIDE SEQUENCE [LARGE SCALE GENOMIC DNA]</scope>
    <source>
        <strain evidence="5 6">KR</strain>
    </source>
</reference>
<keyword evidence="4" id="KW-0175">Coiled coil</keyword>
<sequence length="1080" mass="117406">MTDKSTTYRESVKALHASVRSLLDACELVKQAEPQSETHARWDSLGFLQSRVKRFVEKRWPRKVLDGLAGCYTDLTFAMQWIQSDTEWTAEDRLTELNHLFKTNTGTSFNNQDTRAHKGMHTFAISHGLSLTSSSAETLATMLDSCYQLRSSCLSGVAEGDREYLLREYVFLLLWLTRESVSLTYLGLADSALVKQKLDNFSQHCKALANVTVGDDKEELLAIIAHQALISSERMYLPVWAALQALITDYSDLEQDIKKRSQELDQLILGTKTFADWLLGLEWEDTYMRCQRKVEQQVETCVELWTTSQPGRTSWITLACDGNSPALESEQGASLSLCSALLTAILLIILQGYQVKASREQFCVAQERLSRATPLEADGEAWHSWLLRTTSIYKAWTRAERDQVTDEMKELANKLSKVRRIKDRMQVLKNAQKPQGELCKAIDAANKRFHHNAAAAVPPDGYLRAAWRSFSTVVGSMFRLSAKPNPCAPLQVQGPVLYGLLRSRRKIKFEKAKTRGEGTIGDSSLALSSGCPSQPELRAPCSSPPSVFRLLPRQLALNDAGLVVGREMTTLSPSLPHVVSDILAPGSTIAVEDCWVSCYAPAPAPATEMTSVHGKVRSAESDEREGEVECLPTDDRVRVDMLSPSEFKVACPELAIPATTVLFPSPDCNTLLLPTTSTSSSSTTINPTTQELPPPSFYRLPARGRRAAIETFAQSANGRRIVVGGVDGLASVVELVEHVMVNPSVARRTRVVKGKETALRGHVGDLTDAAFFPSNEVVLTASSDMTLRDGSSPRTLKGHTKRVTSTHILASPTPEGPHKGRLVLSSSLDGTIRLWDVSTSSNERKWTLQQPVSKMVVLGKEGEGDEGSEASDVLRGKVALAAHTDGTVSLVDLSKSATQPSSNEPARVVLRTLSPSPINAISTLAGGWVVTGSRNGVVSLFRLSGLERGNLAAEAAAPLVSWSRTEGGSSILDVKLSKRLRTSVATTSASASDAEMADAGAAFSVLVAPSDGLAYRAVVDVSPCPTSSDSDLPPCTVRVVEEFVGPDCESTTCVREDEQGRLWISAGGTDGGLRVYERAG</sequence>
<evidence type="ECO:0000256" key="2">
    <source>
        <dbReference type="ARBA" id="ARBA00022737"/>
    </source>
</evidence>
<dbReference type="Gene3D" id="2.130.10.10">
    <property type="entry name" value="YVTN repeat-like/Quinoprotein amine dehydrogenase"/>
    <property type="match status" value="1"/>
</dbReference>
<dbReference type="PROSITE" id="PS50082">
    <property type="entry name" value="WD_REPEATS_2"/>
    <property type="match status" value="1"/>
</dbReference>
<dbReference type="InterPro" id="IPR015943">
    <property type="entry name" value="WD40/YVTN_repeat-like_dom_sf"/>
</dbReference>
<dbReference type="PANTHER" id="PTHR22847">
    <property type="entry name" value="WD40 REPEAT PROTEIN"/>
    <property type="match status" value="1"/>
</dbReference>
<evidence type="ECO:0000256" key="4">
    <source>
        <dbReference type="SAM" id="Coils"/>
    </source>
</evidence>
<dbReference type="OrthoDB" id="10257301at2759"/>
<proteinExistence type="predicted"/>
<name>A0A9P7B1U1_RHOMI</name>
<dbReference type="InterPro" id="IPR036322">
    <property type="entry name" value="WD40_repeat_dom_sf"/>
</dbReference>
<feature type="repeat" description="WD" evidence="3">
    <location>
        <begin position="796"/>
        <end position="845"/>
    </location>
</feature>
<dbReference type="AlphaFoldDB" id="A0A9P7B1U1"/>
<comment type="caution">
    <text evidence="5">The sequence shown here is derived from an EMBL/GenBank/DDBJ whole genome shotgun (WGS) entry which is preliminary data.</text>
</comment>
<dbReference type="InterPro" id="IPR001680">
    <property type="entry name" value="WD40_rpt"/>
</dbReference>
<keyword evidence="2" id="KW-0677">Repeat</keyword>
<protein>
    <recommendedName>
        <fullName evidence="7">WD40 repeat-like protein</fullName>
    </recommendedName>
</protein>
<dbReference type="GO" id="GO:0042393">
    <property type="term" value="F:histone binding"/>
    <property type="evidence" value="ECO:0007669"/>
    <property type="project" value="TreeGrafter"/>
</dbReference>
<dbReference type="Proteomes" id="UP000777482">
    <property type="component" value="Unassembled WGS sequence"/>
</dbReference>
<evidence type="ECO:0000256" key="1">
    <source>
        <dbReference type="ARBA" id="ARBA00022574"/>
    </source>
</evidence>
<dbReference type="GO" id="GO:0048188">
    <property type="term" value="C:Set1C/COMPASS complex"/>
    <property type="evidence" value="ECO:0007669"/>
    <property type="project" value="TreeGrafter"/>
</dbReference>
<keyword evidence="6" id="KW-1185">Reference proteome</keyword>